<dbReference type="Proteomes" id="UP001516662">
    <property type="component" value="Unassembled WGS sequence"/>
</dbReference>
<keyword evidence="1" id="KW-0812">Transmembrane</keyword>
<name>A0ABR9QFN8_9BACI</name>
<evidence type="ECO:0000259" key="2">
    <source>
        <dbReference type="Pfam" id="PF01973"/>
    </source>
</evidence>
<comment type="caution">
    <text evidence="3">The sequence shown here is derived from an EMBL/GenBank/DDBJ whole genome shotgun (WGS) entry which is preliminary data.</text>
</comment>
<sequence length="276" mass="32635">MKKLIKHNKYVYSTVMLGINLLLYIIYIFTFNSRCLLRVSGFNRNTPYEKIKRLKDKHKGERCFIVATGPSLLVEDLEKIKDEITFSMNSIFMSFDETTWRPTYYGIQFPEFYEKYKNQIDTLDVKYKLVGDVIKRAKLSDHDFLFPLNMLNHNWTHAKYHTKFSSDAFKAIYSGYTITYSLIQLAVYMGFREIYLVGVDCNYATNQKHHFKDYGIVDPSFISVGDKMRVAFQEAKRFADAHEIKIYNATRGGMLEVFERVDLDSLIEKERYVNYR</sequence>
<keyword evidence="4" id="KW-1185">Reference proteome</keyword>
<reference evidence="3 4" key="1">
    <citation type="submission" date="2020-10" db="EMBL/GenBank/DDBJ databases">
        <title>Bacillus sp. HD4P25, an endophyte from a halophyte.</title>
        <authorList>
            <person name="Sun J.-Q."/>
        </authorList>
    </citation>
    <scope>NUCLEOTIDE SEQUENCE [LARGE SCALE GENOMIC DNA]</scope>
    <source>
        <strain evidence="3 4">YIM 93174</strain>
    </source>
</reference>
<evidence type="ECO:0000313" key="3">
    <source>
        <dbReference type="EMBL" id="MBE4907231.1"/>
    </source>
</evidence>
<dbReference type="Gene3D" id="3.90.1480.10">
    <property type="entry name" value="Alpha-2,3-sialyltransferase"/>
    <property type="match status" value="1"/>
</dbReference>
<keyword evidence="1" id="KW-1133">Transmembrane helix</keyword>
<keyword evidence="1" id="KW-0472">Membrane</keyword>
<feature type="domain" description="6-hydroxymethylpterin diphosphokinase MptE-like" evidence="2">
    <location>
        <begin position="47"/>
        <end position="204"/>
    </location>
</feature>
<accession>A0ABR9QFN8</accession>
<dbReference type="RefSeq" id="WP_193534702.1">
    <property type="nucleotide sequence ID" value="NZ_JADCLJ010000007.1"/>
</dbReference>
<protein>
    <submittedName>
        <fullName evidence="3">DUF115 domain-containing protein</fullName>
    </submittedName>
</protein>
<dbReference type="Pfam" id="PF01973">
    <property type="entry name" value="MptE-like"/>
    <property type="match status" value="1"/>
</dbReference>
<organism evidence="3 4">
    <name type="scientific">Litchfieldia luteola</name>
    <dbReference type="NCBI Taxonomy" id="682179"/>
    <lineage>
        <taxon>Bacteria</taxon>
        <taxon>Bacillati</taxon>
        <taxon>Bacillota</taxon>
        <taxon>Bacilli</taxon>
        <taxon>Bacillales</taxon>
        <taxon>Bacillaceae</taxon>
        <taxon>Litchfieldia</taxon>
    </lineage>
</organism>
<evidence type="ECO:0000313" key="4">
    <source>
        <dbReference type="Proteomes" id="UP001516662"/>
    </source>
</evidence>
<dbReference type="InterPro" id="IPR002826">
    <property type="entry name" value="MptE-like"/>
</dbReference>
<proteinExistence type="predicted"/>
<evidence type="ECO:0000256" key="1">
    <source>
        <dbReference type="SAM" id="Phobius"/>
    </source>
</evidence>
<dbReference type="EMBL" id="JADCLJ010000007">
    <property type="protein sequence ID" value="MBE4907231.1"/>
    <property type="molecule type" value="Genomic_DNA"/>
</dbReference>
<feature type="transmembrane region" description="Helical" evidence="1">
    <location>
        <begin position="12"/>
        <end position="30"/>
    </location>
</feature>
<gene>
    <name evidence="3" type="ORF">IMZ08_04050</name>
</gene>